<protein>
    <submittedName>
        <fullName evidence="2">Uncharacterized protein</fullName>
    </submittedName>
</protein>
<evidence type="ECO:0000313" key="2">
    <source>
        <dbReference type="EMBL" id="OLY78611.1"/>
    </source>
</evidence>
<dbReference type="EMBL" id="LSSL01005953">
    <property type="protein sequence ID" value="OLY78611.1"/>
    <property type="molecule type" value="Genomic_DNA"/>
</dbReference>
<keyword evidence="3" id="KW-1185">Reference proteome</keyword>
<name>A0A1R0GNY6_9FUNG</name>
<comment type="caution">
    <text evidence="2">The sequence shown here is derived from an EMBL/GenBank/DDBJ whole genome shotgun (WGS) entry which is preliminary data.</text>
</comment>
<sequence length="76" mass="8550">MGDSGGTQGLLGNMESNRREDEFQFQGTSRSILCSQTQERGRSLSVILLSKKVWSNNFLRNTRNGRENTGTLLENK</sequence>
<evidence type="ECO:0000313" key="3">
    <source>
        <dbReference type="Proteomes" id="UP000187455"/>
    </source>
</evidence>
<organism evidence="2 3">
    <name type="scientific">Smittium mucronatum</name>
    <dbReference type="NCBI Taxonomy" id="133383"/>
    <lineage>
        <taxon>Eukaryota</taxon>
        <taxon>Fungi</taxon>
        <taxon>Fungi incertae sedis</taxon>
        <taxon>Zoopagomycota</taxon>
        <taxon>Kickxellomycotina</taxon>
        <taxon>Harpellomycetes</taxon>
        <taxon>Harpellales</taxon>
        <taxon>Legeriomycetaceae</taxon>
        <taxon>Smittium</taxon>
    </lineage>
</organism>
<feature type="region of interest" description="Disordered" evidence="1">
    <location>
        <begin position="1"/>
        <end position="23"/>
    </location>
</feature>
<dbReference type="AlphaFoldDB" id="A0A1R0GNY6"/>
<proteinExistence type="predicted"/>
<gene>
    <name evidence="2" type="ORF">AYI68_g7335</name>
</gene>
<dbReference type="Proteomes" id="UP000187455">
    <property type="component" value="Unassembled WGS sequence"/>
</dbReference>
<accession>A0A1R0GNY6</accession>
<reference evidence="2 3" key="1">
    <citation type="journal article" date="2016" name="Mol. Biol. Evol.">
        <title>Genome-Wide Survey of Gut Fungi (Harpellales) Reveals the First Horizontally Transferred Ubiquitin Gene from a Mosquito Host.</title>
        <authorList>
            <person name="Wang Y."/>
            <person name="White M.M."/>
            <person name="Kvist S."/>
            <person name="Moncalvo J.M."/>
        </authorList>
    </citation>
    <scope>NUCLEOTIDE SEQUENCE [LARGE SCALE GENOMIC DNA]</scope>
    <source>
        <strain evidence="2 3">ALG-7-W6</strain>
    </source>
</reference>
<evidence type="ECO:0000256" key="1">
    <source>
        <dbReference type="SAM" id="MobiDB-lite"/>
    </source>
</evidence>